<proteinExistence type="predicted"/>
<dbReference type="InterPro" id="IPR001650">
    <property type="entry name" value="Helicase_C-like"/>
</dbReference>
<feature type="domain" description="Helicase ATP-binding" evidence="5">
    <location>
        <begin position="28"/>
        <end position="186"/>
    </location>
</feature>
<evidence type="ECO:0000256" key="4">
    <source>
        <dbReference type="ARBA" id="ARBA00022840"/>
    </source>
</evidence>
<dbReference type="SUPFAM" id="SSF52540">
    <property type="entry name" value="P-loop containing nucleoside triphosphate hydrolases"/>
    <property type="match status" value="1"/>
</dbReference>
<feature type="domain" description="Helicase C-terminal" evidence="6">
    <location>
        <begin position="242"/>
        <end position="442"/>
    </location>
</feature>
<evidence type="ECO:0000313" key="8">
    <source>
        <dbReference type="Proteomes" id="UP000033428"/>
    </source>
</evidence>
<dbReference type="SMART" id="SM00490">
    <property type="entry name" value="HELICc"/>
    <property type="match status" value="1"/>
</dbReference>
<dbReference type="Pfam" id="PF00270">
    <property type="entry name" value="DEAD"/>
    <property type="match status" value="1"/>
</dbReference>
<dbReference type="GO" id="GO:0004386">
    <property type="term" value="F:helicase activity"/>
    <property type="evidence" value="ECO:0007669"/>
    <property type="project" value="UniProtKB-KW"/>
</dbReference>
<dbReference type="Proteomes" id="UP000033428">
    <property type="component" value="Unassembled WGS sequence"/>
</dbReference>
<evidence type="ECO:0000259" key="6">
    <source>
        <dbReference type="PROSITE" id="PS51194"/>
    </source>
</evidence>
<keyword evidence="8" id="KW-1185">Reference proteome</keyword>
<sequence length="658" mass="77112">MVKYNLRFLKYYSKIENMIYDKFQEESIEYIKQGISVIVSAPTGAGKTVIAEYVINECLARGEKVIYTAPIKALSNQKYRDFKAIYKEDKIGIITGDVNLNPDAQVLIMTTEIFRNKILGNEASLSSYSWIIFDEIHYIDNYERGTVWEESLIFLPRHMRILALSATIPNIDEFAGWLQAIHKRPLKIVEENNRPVPLHFLYQCQNKILDKFHELASLMRITKKNKKRKNIPDYDVHLKQNRLITIIRDLSEKNRLPCIYFAFGRKRCEQLANEIFNFNFLEEEEKKKITQEFFTLLARFDLLNEKSAVNMIPFIERGIAYHHAGMLPTLKESIEQLFTSKLIKIIFTTETFSLGINMPARTVVFDEIRKFYGKFHTNLKTRDFYQMAGRAGRRGIDTEGFVYIKVNPHQIADEDLKRIIYSQPEKVKSRFNASYATLLNLYEKYGEKLYDIYPLSFHCFQEKIKYQERAIFSIKSKIKVLKDLGYIEGNSLTDKGKFASNIYGYELSFTELYEIGLIEHLTEIELGILILALVFEPRKGMVLPKISKDIRHLAETTEEVIHKVHRKEINAGISPLSKIYYFHLSPILTAWMKGENFEHIMRLSDVDEGEVIRYFRMSIQILKEILEIKISFSFQERIKKVIDLINRDIVDAEKQLRS</sequence>
<name>A0A0F0CWJ1_9BACT</name>
<keyword evidence="3 7" id="KW-0347">Helicase</keyword>
<dbReference type="SMART" id="SM00487">
    <property type="entry name" value="DEXDc"/>
    <property type="match status" value="1"/>
</dbReference>
<dbReference type="Pfam" id="PF08148">
    <property type="entry name" value="DSHCT"/>
    <property type="match status" value="1"/>
</dbReference>
<dbReference type="GO" id="GO:0016787">
    <property type="term" value="F:hydrolase activity"/>
    <property type="evidence" value="ECO:0007669"/>
    <property type="project" value="UniProtKB-KW"/>
</dbReference>
<evidence type="ECO:0000256" key="1">
    <source>
        <dbReference type="ARBA" id="ARBA00022741"/>
    </source>
</evidence>
<keyword evidence="2" id="KW-0378">Hydrolase</keyword>
<keyword evidence="4" id="KW-0067">ATP-binding</keyword>
<dbReference type="GO" id="GO:0055087">
    <property type="term" value="C:Ski complex"/>
    <property type="evidence" value="ECO:0007669"/>
    <property type="project" value="TreeGrafter"/>
</dbReference>
<dbReference type="PROSITE" id="PS51192">
    <property type="entry name" value="HELICASE_ATP_BIND_1"/>
    <property type="match status" value="1"/>
</dbReference>
<dbReference type="InterPro" id="IPR012961">
    <property type="entry name" value="Ski2/MTR4_C"/>
</dbReference>
<dbReference type="InterPro" id="IPR027417">
    <property type="entry name" value="P-loop_NTPase"/>
</dbReference>
<dbReference type="GO" id="GO:0070478">
    <property type="term" value="P:nuclear-transcribed mRNA catabolic process, 3'-5' exonucleolytic nonsense-mediated decay"/>
    <property type="evidence" value="ECO:0007669"/>
    <property type="project" value="TreeGrafter"/>
</dbReference>
<dbReference type="GO" id="GO:0005524">
    <property type="term" value="F:ATP binding"/>
    <property type="evidence" value="ECO:0007669"/>
    <property type="project" value="UniProtKB-KW"/>
</dbReference>
<dbReference type="InterPro" id="IPR011545">
    <property type="entry name" value="DEAD/DEAH_box_helicase_dom"/>
</dbReference>
<keyword evidence="1" id="KW-0547">Nucleotide-binding</keyword>
<organism evidence="7 8">
    <name type="scientific">Candidatus Omnitrophus magneticus</name>
    <dbReference type="NCBI Taxonomy" id="1609969"/>
    <lineage>
        <taxon>Bacteria</taxon>
        <taxon>Pseudomonadati</taxon>
        <taxon>Candidatus Omnitrophota</taxon>
        <taxon>Candidatus Omnitrophus</taxon>
    </lineage>
</organism>
<evidence type="ECO:0000259" key="5">
    <source>
        <dbReference type="PROSITE" id="PS51192"/>
    </source>
</evidence>
<gene>
    <name evidence="7" type="ORF">OMAG_000209</name>
</gene>
<dbReference type="Gene3D" id="1.10.3380.30">
    <property type="match status" value="1"/>
</dbReference>
<evidence type="ECO:0000256" key="2">
    <source>
        <dbReference type="ARBA" id="ARBA00022801"/>
    </source>
</evidence>
<dbReference type="CDD" id="cd18795">
    <property type="entry name" value="SF2_C_Ski2"/>
    <property type="match status" value="1"/>
</dbReference>
<dbReference type="PROSITE" id="PS51194">
    <property type="entry name" value="HELICASE_CTER"/>
    <property type="match status" value="1"/>
</dbReference>
<comment type="caution">
    <text evidence="7">The sequence shown here is derived from an EMBL/GenBank/DDBJ whole genome shotgun (WGS) entry which is preliminary data.</text>
</comment>
<dbReference type="InterPro" id="IPR014001">
    <property type="entry name" value="Helicase_ATP-bd"/>
</dbReference>
<dbReference type="InterPro" id="IPR050699">
    <property type="entry name" value="RNA-DNA_Helicase"/>
</dbReference>
<dbReference type="Pfam" id="PF00271">
    <property type="entry name" value="Helicase_C"/>
    <property type="match status" value="1"/>
</dbReference>
<protein>
    <submittedName>
        <fullName evidence="7">ATP-dependent RNA helicase DOB1</fullName>
    </submittedName>
</protein>
<dbReference type="PANTHER" id="PTHR12131:SF1">
    <property type="entry name" value="ATP-DEPENDENT RNA HELICASE SUPV3L1, MITOCHONDRIAL-RELATED"/>
    <property type="match status" value="1"/>
</dbReference>
<dbReference type="Gene3D" id="3.40.50.300">
    <property type="entry name" value="P-loop containing nucleotide triphosphate hydrolases"/>
    <property type="match status" value="2"/>
</dbReference>
<dbReference type="PATRIC" id="fig|1609969.3.peg.165"/>
<dbReference type="SMART" id="SM01142">
    <property type="entry name" value="DSHCT"/>
    <property type="match status" value="1"/>
</dbReference>
<evidence type="ECO:0000313" key="7">
    <source>
        <dbReference type="EMBL" id="KJJ85936.1"/>
    </source>
</evidence>
<dbReference type="PANTHER" id="PTHR12131">
    <property type="entry name" value="ATP-DEPENDENT RNA AND DNA HELICASE"/>
    <property type="match status" value="1"/>
</dbReference>
<accession>A0A0F0CWJ1</accession>
<evidence type="ECO:0000256" key="3">
    <source>
        <dbReference type="ARBA" id="ARBA00022806"/>
    </source>
</evidence>
<dbReference type="AlphaFoldDB" id="A0A0F0CWJ1"/>
<dbReference type="EMBL" id="JYNY01000038">
    <property type="protein sequence ID" value="KJJ85936.1"/>
    <property type="molecule type" value="Genomic_DNA"/>
</dbReference>
<reference evidence="7 8" key="1">
    <citation type="submission" date="2015-02" db="EMBL/GenBank/DDBJ databases">
        <title>Single-cell genomics of uncultivated deep-branching MTB reveals a conserved set of magnetosome genes.</title>
        <authorList>
            <person name="Kolinko S."/>
            <person name="Richter M."/>
            <person name="Glockner F.O."/>
            <person name="Brachmann A."/>
            <person name="Schuler D."/>
        </authorList>
    </citation>
    <scope>NUCLEOTIDE SEQUENCE [LARGE SCALE GENOMIC DNA]</scope>
    <source>
        <strain evidence="7">SKK-01</strain>
    </source>
</reference>
<dbReference type="GO" id="GO:0003676">
    <property type="term" value="F:nucleic acid binding"/>
    <property type="evidence" value="ECO:0007669"/>
    <property type="project" value="InterPro"/>
</dbReference>